<feature type="compositionally biased region" description="Gly residues" evidence="1">
    <location>
        <begin position="114"/>
        <end position="142"/>
    </location>
</feature>
<proteinExistence type="predicted"/>
<dbReference type="EMBL" id="CP016171">
    <property type="protein sequence ID" value="ANN74392.1"/>
    <property type="molecule type" value="Genomic_DNA"/>
</dbReference>
<dbReference type="AlphaFoldDB" id="A0A193G323"/>
<evidence type="ECO:0000313" key="3">
    <source>
        <dbReference type="Proteomes" id="UP000092213"/>
    </source>
</evidence>
<dbReference type="Proteomes" id="UP000092213">
    <property type="component" value="Chromosome"/>
</dbReference>
<protein>
    <submittedName>
        <fullName evidence="2">Uncharacterized protein</fullName>
    </submittedName>
</protein>
<evidence type="ECO:0000313" key="2">
    <source>
        <dbReference type="EMBL" id="ANN74392.1"/>
    </source>
</evidence>
<organism evidence="2 3">
    <name type="scientific">Bordetella bronchialis</name>
    <dbReference type="NCBI Taxonomy" id="463025"/>
    <lineage>
        <taxon>Bacteria</taxon>
        <taxon>Pseudomonadati</taxon>
        <taxon>Pseudomonadota</taxon>
        <taxon>Betaproteobacteria</taxon>
        <taxon>Burkholderiales</taxon>
        <taxon>Alcaligenaceae</taxon>
        <taxon>Bordetella</taxon>
    </lineage>
</organism>
<sequence length="569" mass="60242">MGDKRFTAQPESAHRIAALAAPPGKGGMLGGVRRLLRAAMHGSMPRAGSPLRQARLGLDAAYESLLRTLLGGAEPHGPRMAFALAETLATEAAYVAAGGRVAAPGTGHARPGHVGPGHVGPGHVGPGHVGPGHVGPGHGGPGHSRTAPSDASVYASGLTGTGHTTGHGEASTPYSPPLAAYAFTELLLLREYLPRISMAGPDRIAPGPCARLTVERTCGAVEHEIAAREHAFATVLRILGQDAVTPEDLEGPLRHLAAVVSNRERRGESPIRFLSDLADGRGNAELENAAAALASNPLRAAFDTGSIPGTHGRLTISAYDGGVKTCARVLKNALDQCMRSRLIIRARLILKQDCENDRGASETLRVVFDMLAQGVGAMNGDAPLTRSQRDAQVTALLAKALVGTDGLDVQRYVAGMSDATLRVFERHLPFLPAPRRKAVLHIIEHERRQRADGDPASRPGERSAGQLFSRTMGRVGMQATPILARLFARVQLDLRRHAAGERSGPEREPAPDALTRMSFDVTARTNGDYEVSVTANLAPQRGDNAVSLIYKSRIAPDFRPLHGSFRQTR</sequence>
<accession>A0A193G323</accession>
<feature type="region of interest" description="Disordered" evidence="1">
    <location>
        <begin position="447"/>
        <end position="466"/>
    </location>
</feature>
<gene>
    <name evidence="2" type="ORF">BAU08_26220</name>
</gene>
<feature type="compositionally biased region" description="Basic and acidic residues" evidence="1">
    <location>
        <begin position="447"/>
        <end position="461"/>
    </location>
</feature>
<feature type="region of interest" description="Disordered" evidence="1">
    <location>
        <begin position="105"/>
        <end position="174"/>
    </location>
</feature>
<name>A0A193G323_9BORD</name>
<evidence type="ECO:0000256" key="1">
    <source>
        <dbReference type="SAM" id="MobiDB-lite"/>
    </source>
</evidence>
<reference evidence="2 3" key="1">
    <citation type="submission" date="2016-06" db="EMBL/GenBank/DDBJ databases">
        <title>Complete genome sequences of Bordetella bronchialis and Bordetella flabilis.</title>
        <authorList>
            <person name="LiPuma J.J."/>
            <person name="Spilker T."/>
        </authorList>
    </citation>
    <scope>NUCLEOTIDE SEQUENCE [LARGE SCALE GENOMIC DNA]</scope>
    <source>
        <strain evidence="2 3">AU17976</strain>
    </source>
</reference>